<keyword evidence="1 4" id="KW-0639">Primosome</keyword>
<name>A0A1I5SHY3_9GAMM</name>
<dbReference type="STRING" id="1121869.SAMN03084138_02891"/>
<dbReference type="GO" id="GO:0003697">
    <property type="term" value="F:single-stranded DNA binding"/>
    <property type="evidence" value="ECO:0007669"/>
    <property type="project" value="UniProtKB-UniRule"/>
</dbReference>
<dbReference type="PROSITE" id="PS50935">
    <property type="entry name" value="SSB"/>
    <property type="match status" value="1"/>
</dbReference>
<sequence>MTNRIELAGVIAQGPIRKQSPAGIQHCHFVIEHRSEQQEAALQRQVYCRLPVVISGQGSQYQTQHLALGSHIKVGGFLAYQTSRNGQGKLVLHADEIIDI</sequence>
<dbReference type="InterPro" id="IPR012340">
    <property type="entry name" value="NA-bd_OB-fold"/>
</dbReference>
<dbReference type="Pfam" id="PF22657">
    <property type="entry name" value="SSB_1"/>
    <property type="match status" value="1"/>
</dbReference>
<evidence type="ECO:0000313" key="5">
    <source>
        <dbReference type="EMBL" id="SFP69976.1"/>
    </source>
</evidence>
<evidence type="ECO:0000256" key="1">
    <source>
        <dbReference type="ARBA" id="ARBA00022515"/>
    </source>
</evidence>
<dbReference type="InterPro" id="IPR000424">
    <property type="entry name" value="Primosome_PriB/ssb"/>
</dbReference>
<evidence type="ECO:0000313" key="6">
    <source>
        <dbReference type="Proteomes" id="UP000182692"/>
    </source>
</evidence>
<evidence type="ECO:0000256" key="3">
    <source>
        <dbReference type="ARBA" id="ARBA00023125"/>
    </source>
</evidence>
<evidence type="ECO:0000256" key="4">
    <source>
        <dbReference type="HAMAP-Rule" id="MF_00720"/>
    </source>
</evidence>
<keyword evidence="2 4" id="KW-0235">DNA replication</keyword>
<dbReference type="SUPFAM" id="SSF50249">
    <property type="entry name" value="Nucleic acid-binding proteins"/>
    <property type="match status" value="1"/>
</dbReference>
<dbReference type="NCBIfam" id="TIGR04418">
    <property type="entry name" value="PriB_gamma"/>
    <property type="match status" value="1"/>
</dbReference>
<dbReference type="RefSeq" id="WP_017012403.1">
    <property type="nucleotide sequence ID" value="NZ_FOWR01000021.1"/>
</dbReference>
<comment type="function">
    <text evidence="4">Involved in the restart of stalled replication forks, which reloads the replicative helicase on sites other than the origin of replication; the PriA-PriB pathway is the major replication restart pathway. During primosome assembly it facilitates complex formation between PriA and DnaT on DNA; stabilizes PriA on DNA. Stimulates the DNA unwinding activity of PriA helicase.</text>
</comment>
<proteinExistence type="inferred from homology"/>
<accession>A0A1I5SHY3</accession>
<dbReference type="Gene3D" id="2.40.50.140">
    <property type="entry name" value="Nucleic acid-binding proteins"/>
    <property type="match status" value="1"/>
</dbReference>
<dbReference type="GO" id="GO:0006269">
    <property type="term" value="P:DNA replication, synthesis of primer"/>
    <property type="evidence" value="ECO:0007669"/>
    <property type="project" value="UniProtKB-KW"/>
</dbReference>
<dbReference type="InterPro" id="IPR023646">
    <property type="entry name" value="Prisomal_replication_PriB"/>
</dbReference>
<dbReference type="GO" id="GO:1990077">
    <property type="term" value="C:primosome complex"/>
    <property type="evidence" value="ECO:0007669"/>
    <property type="project" value="UniProtKB-UniRule"/>
</dbReference>
<evidence type="ECO:0000256" key="2">
    <source>
        <dbReference type="ARBA" id="ARBA00022705"/>
    </source>
</evidence>
<dbReference type="EMBL" id="FOWR01000021">
    <property type="protein sequence ID" value="SFP69976.1"/>
    <property type="molecule type" value="Genomic_DNA"/>
</dbReference>
<comment type="subunit">
    <text evidence="4">Homodimer. Interacts with PriA and DnaT. Component of the replication restart primosome. Primosome assembly occurs via a 'hand-off' mechanism. PriA binds to replication forks, subsequently PriB then DnaT bind; DnaT then displaces ssDNA to generate the helicase loading substrate.</text>
</comment>
<comment type="similarity">
    <text evidence="4">Belongs to the PriB family.</text>
</comment>
<dbReference type="OrthoDB" id="9180733at2"/>
<reference evidence="5 6" key="1">
    <citation type="submission" date="2016-10" db="EMBL/GenBank/DDBJ databases">
        <authorList>
            <person name="de Groot N.N."/>
        </authorList>
    </citation>
    <scope>NUCLEOTIDE SEQUENCE [LARGE SCALE GENOMIC DNA]</scope>
    <source>
        <strain evidence="5 6">DSM 15893</strain>
    </source>
</reference>
<dbReference type="PIRSF" id="PIRSF003135">
    <property type="entry name" value="Primosomal_n"/>
    <property type="match status" value="1"/>
</dbReference>
<organism evidence="5 6">
    <name type="scientific">Enterovibrio norvegicus DSM 15893</name>
    <dbReference type="NCBI Taxonomy" id="1121869"/>
    <lineage>
        <taxon>Bacteria</taxon>
        <taxon>Pseudomonadati</taxon>
        <taxon>Pseudomonadota</taxon>
        <taxon>Gammaproteobacteria</taxon>
        <taxon>Vibrionales</taxon>
        <taxon>Vibrionaceae</taxon>
        <taxon>Enterovibrio</taxon>
    </lineage>
</organism>
<dbReference type="Proteomes" id="UP000182692">
    <property type="component" value="Unassembled WGS sequence"/>
</dbReference>
<dbReference type="GeneID" id="35870582"/>
<protein>
    <recommendedName>
        <fullName evidence="4">Replication restart protein PriB</fullName>
    </recommendedName>
</protein>
<gene>
    <name evidence="4" type="primary">priB</name>
    <name evidence="5" type="ORF">SAMN03084138_02891</name>
</gene>
<dbReference type="AlphaFoldDB" id="A0A1I5SHY3"/>
<keyword evidence="3 4" id="KW-0238">DNA-binding</keyword>
<dbReference type="HAMAP" id="MF_00720">
    <property type="entry name" value="PriB"/>
    <property type="match status" value="1"/>
</dbReference>